<evidence type="ECO:0000313" key="3">
    <source>
        <dbReference type="EMBL" id="RYR66102.1"/>
    </source>
</evidence>
<dbReference type="Proteomes" id="UP000289738">
    <property type="component" value="Chromosome A03"/>
</dbReference>
<dbReference type="InterPro" id="IPR036388">
    <property type="entry name" value="WH-like_DNA-bd_sf"/>
</dbReference>
<name>A0A445DSD8_ARAHY</name>
<evidence type="ECO:0000259" key="2">
    <source>
        <dbReference type="Pfam" id="PF08100"/>
    </source>
</evidence>
<feature type="transmembrane region" description="Helical" evidence="1">
    <location>
        <begin position="14"/>
        <end position="35"/>
    </location>
</feature>
<sequence length="348" mass="38020">MLSLLLPLVEVLDLLLYLRFEVLSSSFISAVIHLLGTAQLQVAASNVIVVAAFGGGFIAAIHLLTAIHLLVAVHLLTAGYAFCSQPFITSSLRQVMQLLLSLTEFLRSKLVKRANKNLRKAAESEMQIGESSKILIDVVTFKQENFVESQHPELYDVRTALTYIHADGNRHRASNGTPEQVHAIIDKFAERGLRSLAVSRQEVPEKSKDSPGALCPFIYATSLHLHCCLYSIHPLNLPATTHMETPLESSANNHLKPKEEEKEEEDSLSLALEMLGLNVVPLAVNSTVELGVFDTIAKAGEGAMLSGKEIASQIESNNPEASHMLDRLLRKEVKGAIMEDGIPFNGGL</sequence>
<evidence type="ECO:0000256" key="1">
    <source>
        <dbReference type="SAM" id="Phobius"/>
    </source>
</evidence>
<feature type="transmembrane region" description="Helical" evidence="1">
    <location>
        <begin position="47"/>
        <end position="76"/>
    </location>
</feature>
<comment type="caution">
    <text evidence="3">The sequence shown here is derived from an EMBL/GenBank/DDBJ whole genome shotgun (WGS) entry which is preliminary data.</text>
</comment>
<dbReference type="AlphaFoldDB" id="A0A445DSD8"/>
<reference evidence="3 4" key="1">
    <citation type="submission" date="2019-01" db="EMBL/GenBank/DDBJ databases">
        <title>Sequencing of cultivated peanut Arachis hypogaea provides insights into genome evolution and oil improvement.</title>
        <authorList>
            <person name="Chen X."/>
        </authorList>
    </citation>
    <scope>NUCLEOTIDE SEQUENCE [LARGE SCALE GENOMIC DNA]</scope>
    <source>
        <strain evidence="4">cv. Fuhuasheng</strain>
        <tissue evidence="3">Leaves</tissue>
    </source>
</reference>
<keyword evidence="1" id="KW-1133">Transmembrane helix</keyword>
<keyword evidence="4" id="KW-1185">Reference proteome</keyword>
<dbReference type="InterPro" id="IPR036390">
    <property type="entry name" value="WH_DNA-bd_sf"/>
</dbReference>
<dbReference type="Gene3D" id="3.40.1110.10">
    <property type="entry name" value="Calcium-transporting ATPase, cytoplasmic domain N"/>
    <property type="match status" value="1"/>
</dbReference>
<dbReference type="InterPro" id="IPR023299">
    <property type="entry name" value="ATPase_P-typ_cyto_dom_N"/>
</dbReference>
<dbReference type="GO" id="GO:0046983">
    <property type="term" value="F:protein dimerization activity"/>
    <property type="evidence" value="ECO:0007669"/>
    <property type="project" value="InterPro"/>
</dbReference>
<dbReference type="Gene3D" id="1.10.10.10">
    <property type="entry name" value="Winged helix-like DNA-binding domain superfamily/Winged helix DNA-binding domain"/>
    <property type="match status" value="1"/>
</dbReference>
<dbReference type="SUPFAM" id="SSF46785">
    <property type="entry name" value="Winged helix' DNA-binding domain"/>
    <property type="match status" value="1"/>
</dbReference>
<accession>A0A445DSD8</accession>
<dbReference type="EMBL" id="SDMP01000003">
    <property type="protein sequence ID" value="RYR66102.1"/>
    <property type="molecule type" value="Genomic_DNA"/>
</dbReference>
<gene>
    <name evidence="3" type="ORF">Ahy_A03g012047</name>
</gene>
<evidence type="ECO:0000313" key="4">
    <source>
        <dbReference type="Proteomes" id="UP000289738"/>
    </source>
</evidence>
<organism evidence="3 4">
    <name type="scientific">Arachis hypogaea</name>
    <name type="common">Peanut</name>
    <dbReference type="NCBI Taxonomy" id="3818"/>
    <lineage>
        <taxon>Eukaryota</taxon>
        <taxon>Viridiplantae</taxon>
        <taxon>Streptophyta</taxon>
        <taxon>Embryophyta</taxon>
        <taxon>Tracheophyta</taxon>
        <taxon>Spermatophyta</taxon>
        <taxon>Magnoliopsida</taxon>
        <taxon>eudicotyledons</taxon>
        <taxon>Gunneridae</taxon>
        <taxon>Pentapetalae</taxon>
        <taxon>rosids</taxon>
        <taxon>fabids</taxon>
        <taxon>Fabales</taxon>
        <taxon>Fabaceae</taxon>
        <taxon>Papilionoideae</taxon>
        <taxon>50 kb inversion clade</taxon>
        <taxon>dalbergioids sensu lato</taxon>
        <taxon>Dalbergieae</taxon>
        <taxon>Pterocarpus clade</taxon>
        <taxon>Arachis</taxon>
    </lineage>
</organism>
<dbReference type="InterPro" id="IPR012967">
    <property type="entry name" value="COMT_dimerisation"/>
</dbReference>
<proteinExistence type="predicted"/>
<protein>
    <recommendedName>
        <fullName evidence="2">O-methyltransferase dimerisation domain-containing protein</fullName>
    </recommendedName>
</protein>
<dbReference type="Pfam" id="PF08100">
    <property type="entry name" value="Dimerisation"/>
    <property type="match status" value="1"/>
</dbReference>
<keyword evidence="1" id="KW-0472">Membrane</keyword>
<keyword evidence="1" id="KW-0812">Transmembrane</keyword>
<feature type="domain" description="O-methyltransferase dimerisation" evidence="2">
    <location>
        <begin position="279"/>
        <end position="330"/>
    </location>
</feature>
<dbReference type="GO" id="GO:0000166">
    <property type="term" value="F:nucleotide binding"/>
    <property type="evidence" value="ECO:0007669"/>
    <property type="project" value="InterPro"/>
</dbReference>